<reference evidence="4" key="1">
    <citation type="submission" date="2016-10" db="EMBL/GenBank/DDBJ databases">
        <authorList>
            <person name="Varghese N."/>
            <person name="Submissions S."/>
        </authorList>
    </citation>
    <scope>NUCLEOTIDE SEQUENCE [LARGE SCALE GENOMIC DNA]</scope>
    <source>
        <strain evidence="4">CGMCC 1.1761</strain>
    </source>
</reference>
<evidence type="ECO:0000256" key="1">
    <source>
        <dbReference type="SAM" id="MobiDB-lite"/>
    </source>
</evidence>
<accession>A0A1G4URV9</accession>
<dbReference type="Proteomes" id="UP000198889">
    <property type="component" value="Unassembled WGS sequence"/>
</dbReference>
<keyword evidence="2" id="KW-0472">Membrane</keyword>
<evidence type="ECO:0000313" key="3">
    <source>
        <dbReference type="EMBL" id="SCW96277.1"/>
    </source>
</evidence>
<proteinExistence type="predicted"/>
<name>A0A1G4URV9_9HYPH</name>
<protein>
    <submittedName>
        <fullName evidence="3">Uncharacterized protein</fullName>
    </submittedName>
</protein>
<keyword evidence="2" id="KW-1133">Transmembrane helix</keyword>
<gene>
    <name evidence="3" type="ORF">SAMN05660859_0215</name>
</gene>
<keyword evidence="4" id="KW-1185">Reference proteome</keyword>
<evidence type="ECO:0000313" key="4">
    <source>
        <dbReference type="Proteomes" id="UP000198889"/>
    </source>
</evidence>
<feature type="region of interest" description="Disordered" evidence="1">
    <location>
        <begin position="1"/>
        <end position="21"/>
    </location>
</feature>
<organism evidence="3 4">
    <name type="scientific">Ancylobacter rudongensis</name>
    <dbReference type="NCBI Taxonomy" id="177413"/>
    <lineage>
        <taxon>Bacteria</taxon>
        <taxon>Pseudomonadati</taxon>
        <taxon>Pseudomonadota</taxon>
        <taxon>Alphaproteobacteria</taxon>
        <taxon>Hyphomicrobiales</taxon>
        <taxon>Xanthobacteraceae</taxon>
        <taxon>Ancylobacter</taxon>
    </lineage>
</organism>
<dbReference type="RefSeq" id="WP_091444442.1">
    <property type="nucleotide sequence ID" value="NZ_FMTP01000011.1"/>
</dbReference>
<feature type="transmembrane region" description="Helical" evidence="2">
    <location>
        <begin position="44"/>
        <end position="64"/>
    </location>
</feature>
<sequence length="65" mass="7088">MNQTNSNGMTHTNSDDHRVVDNGEVVVKADTQERQAAEVKPMRYVLGVGLALVIVGMVIAYTVMI</sequence>
<dbReference type="EMBL" id="FMTP01000011">
    <property type="protein sequence ID" value="SCW96277.1"/>
    <property type="molecule type" value="Genomic_DNA"/>
</dbReference>
<evidence type="ECO:0000256" key="2">
    <source>
        <dbReference type="SAM" id="Phobius"/>
    </source>
</evidence>
<dbReference type="AlphaFoldDB" id="A0A1G4URV9"/>
<keyword evidence="2" id="KW-0812">Transmembrane</keyword>
<feature type="compositionally biased region" description="Polar residues" evidence="1">
    <location>
        <begin position="1"/>
        <end position="12"/>
    </location>
</feature>
<dbReference type="STRING" id="177413.SAMN05660859_0215"/>